<dbReference type="Gene3D" id="3.40.50.12080">
    <property type="match status" value="2"/>
</dbReference>
<proteinExistence type="predicted"/>
<accession>A0A1H7KA56</accession>
<evidence type="ECO:0000313" key="3">
    <source>
        <dbReference type="Proteomes" id="UP000182321"/>
    </source>
</evidence>
<sequence length="371" mass="43602">MKVSIFGTEIVAEECYLELLNKGYEISYVFDNYKVGVFHGKTIMKPNIELLKQYKIIVAALKYTVFEEIKEQLETYGLKEFEDFYYSKSFYKKVVVINANCYGPPIQTFLSSSEAFNNEYFIYPVPPIHRNVKHCIDSRLLSEVDILIHQDVQGSNSFGRKLSADYIKSKLKNDAITICMPNLVGFGKILFPQCNLENEKNVVNDEYEYGLFPYKDELVEKMIIEGRSDKEIIEAYNDPNLFKKEQLEKIIGDVIEKFKMREECWDIKIIDIVLNDIKSEKVFFDLVHPTSKYFKYIGEGILNLLGIKVDDLIKPCLSELNNYEYPLLMCVQNYYKIKSDNYIRKSNYAAKLSQDMDLKEYINEYRKWCFK</sequence>
<protein>
    <recommendedName>
        <fullName evidence="1">Polysaccharide biosynthesis enzyme WcbI domain-containing protein</fullName>
    </recommendedName>
</protein>
<keyword evidence="3" id="KW-1185">Reference proteome</keyword>
<dbReference type="AlphaFoldDB" id="A0A1H7KA56"/>
<dbReference type="Pfam" id="PF18588">
    <property type="entry name" value="WcbI"/>
    <property type="match status" value="1"/>
</dbReference>
<dbReference type="InterPro" id="IPR041307">
    <property type="entry name" value="WcbI"/>
</dbReference>
<reference evidence="3" key="1">
    <citation type="submission" date="2016-10" db="EMBL/GenBank/DDBJ databases">
        <authorList>
            <person name="Varghese N."/>
        </authorList>
    </citation>
    <scope>NUCLEOTIDE SEQUENCE [LARGE SCALE GENOMIC DNA]</scope>
    <source>
        <strain evidence="3">ACV-9</strain>
    </source>
</reference>
<gene>
    <name evidence="2" type="ORF">SAMN02910377_01924</name>
</gene>
<evidence type="ECO:0000313" key="2">
    <source>
        <dbReference type="EMBL" id="SEK82847.1"/>
    </source>
</evidence>
<evidence type="ECO:0000259" key="1">
    <source>
        <dbReference type="Pfam" id="PF18588"/>
    </source>
</evidence>
<organism evidence="2 3">
    <name type="scientific">Pseudobutyrivibrio ruminis</name>
    <dbReference type="NCBI Taxonomy" id="46206"/>
    <lineage>
        <taxon>Bacteria</taxon>
        <taxon>Bacillati</taxon>
        <taxon>Bacillota</taxon>
        <taxon>Clostridia</taxon>
        <taxon>Lachnospirales</taxon>
        <taxon>Lachnospiraceae</taxon>
        <taxon>Pseudobutyrivibrio</taxon>
    </lineage>
</organism>
<dbReference type="EMBL" id="FNZX01000012">
    <property type="protein sequence ID" value="SEK82847.1"/>
    <property type="molecule type" value="Genomic_DNA"/>
</dbReference>
<dbReference type="Proteomes" id="UP000182321">
    <property type="component" value="Unassembled WGS sequence"/>
</dbReference>
<name>A0A1H7KA56_9FIRM</name>
<feature type="domain" description="Polysaccharide biosynthesis enzyme WcbI" evidence="1">
    <location>
        <begin position="95"/>
        <end position="308"/>
    </location>
</feature>
<dbReference type="RefSeq" id="WP_074791392.1">
    <property type="nucleotide sequence ID" value="NZ_FNZX01000012.1"/>
</dbReference>